<feature type="domain" description="HTH araC/xylS-type" evidence="4">
    <location>
        <begin position="201"/>
        <end position="302"/>
    </location>
</feature>
<sequence>MKNILEIKTIADYFKLRNCEVLHPLVGIVDLDNVSKSGYTNMPYDGFHYSCYAIFLKDAVGCKLMYGGNSYDYDEGTLVFMAPNQTIEFGGFAPDYVPKGYALLFHPDLLLGTNLAKKIQEFNFFAYSSNEALHLSAKERKVILSLLEKIQFELEQPIDKHSKKLIVTNIELFLDYCLRFYDRQFITREVVNKGTLEKFDTLLRDYFLSDKPKTNGLPSVGYFADQLHLSSNYFGDLVKKETGISAQEYIQIKLIDVAKEKIFDPNKSVSEIAYELGFKYPQHFSRLFKQKVGHSPKEFRASIN</sequence>
<keyword evidence="3" id="KW-0804">Transcription</keyword>
<evidence type="ECO:0000256" key="3">
    <source>
        <dbReference type="ARBA" id="ARBA00023163"/>
    </source>
</evidence>
<dbReference type="SUPFAM" id="SSF46689">
    <property type="entry name" value="Homeodomain-like"/>
    <property type="match status" value="1"/>
</dbReference>
<organism evidence="5 6">
    <name type="scientific">Maribacter stanieri</name>
    <dbReference type="NCBI Taxonomy" id="440514"/>
    <lineage>
        <taxon>Bacteria</taxon>
        <taxon>Pseudomonadati</taxon>
        <taxon>Bacteroidota</taxon>
        <taxon>Flavobacteriia</taxon>
        <taxon>Flavobacteriales</taxon>
        <taxon>Flavobacteriaceae</taxon>
        <taxon>Maribacter</taxon>
    </lineage>
</organism>
<dbReference type="Proteomes" id="UP000199462">
    <property type="component" value="Unassembled WGS sequence"/>
</dbReference>
<proteinExistence type="predicted"/>
<dbReference type="RefSeq" id="WP_091903094.1">
    <property type="nucleotide sequence ID" value="NZ_FOYX01000002.1"/>
</dbReference>
<accession>A0A1I6J496</accession>
<evidence type="ECO:0000256" key="2">
    <source>
        <dbReference type="ARBA" id="ARBA00023125"/>
    </source>
</evidence>
<evidence type="ECO:0000259" key="4">
    <source>
        <dbReference type="PROSITE" id="PS01124"/>
    </source>
</evidence>
<dbReference type="PANTHER" id="PTHR43280">
    <property type="entry name" value="ARAC-FAMILY TRANSCRIPTIONAL REGULATOR"/>
    <property type="match status" value="1"/>
</dbReference>
<dbReference type="InterPro" id="IPR020449">
    <property type="entry name" value="Tscrpt_reg_AraC-type_HTH"/>
</dbReference>
<evidence type="ECO:0000256" key="1">
    <source>
        <dbReference type="ARBA" id="ARBA00023015"/>
    </source>
</evidence>
<keyword evidence="6" id="KW-1185">Reference proteome</keyword>
<dbReference type="EMBL" id="FOYX01000002">
    <property type="protein sequence ID" value="SFR73300.1"/>
    <property type="molecule type" value="Genomic_DNA"/>
</dbReference>
<dbReference type="PRINTS" id="PR00032">
    <property type="entry name" value="HTHARAC"/>
</dbReference>
<dbReference type="SMART" id="SM00342">
    <property type="entry name" value="HTH_ARAC"/>
    <property type="match status" value="1"/>
</dbReference>
<dbReference type="PROSITE" id="PS01124">
    <property type="entry name" value="HTH_ARAC_FAMILY_2"/>
    <property type="match status" value="1"/>
</dbReference>
<keyword evidence="2" id="KW-0238">DNA-binding</keyword>
<dbReference type="STRING" id="440514.SAMN04488010_2225"/>
<gene>
    <name evidence="5" type="ORF">SAMN04488010_2225</name>
</gene>
<keyword evidence="1" id="KW-0805">Transcription regulation</keyword>
<dbReference type="GO" id="GO:0043565">
    <property type="term" value="F:sequence-specific DNA binding"/>
    <property type="evidence" value="ECO:0007669"/>
    <property type="project" value="InterPro"/>
</dbReference>
<evidence type="ECO:0000313" key="6">
    <source>
        <dbReference type="Proteomes" id="UP000199462"/>
    </source>
</evidence>
<dbReference type="InterPro" id="IPR009057">
    <property type="entry name" value="Homeodomain-like_sf"/>
</dbReference>
<dbReference type="InterPro" id="IPR018060">
    <property type="entry name" value="HTH_AraC"/>
</dbReference>
<dbReference type="Gene3D" id="1.10.10.60">
    <property type="entry name" value="Homeodomain-like"/>
    <property type="match status" value="2"/>
</dbReference>
<protein>
    <submittedName>
        <fullName evidence="5">Transcriptional regulator, AraC family</fullName>
    </submittedName>
</protein>
<dbReference type="GO" id="GO:0003700">
    <property type="term" value="F:DNA-binding transcription factor activity"/>
    <property type="evidence" value="ECO:0007669"/>
    <property type="project" value="InterPro"/>
</dbReference>
<evidence type="ECO:0000313" key="5">
    <source>
        <dbReference type="EMBL" id="SFR73300.1"/>
    </source>
</evidence>
<dbReference type="Pfam" id="PF12833">
    <property type="entry name" value="HTH_18"/>
    <property type="match status" value="1"/>
</dbReference>
<dbReference type="AlphaFoldDB" id="A0A1I6J496"/>
<reference evidence="6" key="1">
    <citation type="submission" date="2016-10" db="EMBL/GenBank/DDBJ databases">
        <authorList>
            <person name="Varghese N."/>
            <person name="Submissions S."/>
        </authorList>
    </citation>
    <scope>NUCLEOTIDE SEQUENCE [LARGE SCALE GENOMIC DNA]</scope>
    <source>
        <strain evidence="6">DSM 19891</strain>
    </source>
</reference>
<dbReference type="PANTHER" id="PTHR43280:SF32">
    <property type="entry name" value="TRANSCRIPTIONAL REGULATORY PROTEIN"/>
    <property type="match status" value="1"/>
</dbReference>
<name>A0A1I6J496_9FLAO</name>